<keyword evidence="6" id="KW-0175">Coiled coil</keyword>
<feature type="domain" description="SH3b" evidence="9">
    <location>
        <begin position="23"/>
        <end position="90"/>
    </location>
</feature>
<evidence type="ECO:0000313" key="11">
    <source>
        <dbReference type="Proteomes" id="UP000032266"/>
    </source>
</evidence>
<evidence type="ECO:0000313" key="10">
    <source>
        <dbReference type="EMBL" id="AJQ96468.1"/>
    </source>
</evidence>
<keyword evidence="2 7" id="KW-0812">Transmembrane</keyword>
<gene>
    <name evidence="10" type="ORF">YC6258_04436</name>
</gene>
<feature type="chain" id="PRO_5002183852" evidence="8">
    <location>
        <begin position="24"/>
        <end position="225"/>
    </location>
</feature>
<reference evidence="10 11" key="1">
    <citation type="submission" date="2014-01" db="EMBL/GenBank/DDBJ databases">
        <title>Full genme sequencing of cellulolytic bacterium Gynuella sunshinyii YC6258T gen. nov., sp. nov.</title>
        <authorList>
            <person name="Khan H."/>
            <person name="Chung E.J."/>
            <person name="Chung Y.R."/>
        </authorList>
    </citation>
    <scope>NUCLEOTIDE SEQUENCE [LARGE SCALE GENOMIC DNA]</scope>
    <source>
        <strain evidence="10 11">YC6258</strain>
    </source>
</reference>
<dbReference type="Proteomes" id="UP000032266">
    <property type="component" value="Chromosome"/>
</dbReference>
<keyword evidence="11" id="KW-1185">Reference proteome</keyword>
<dbReference type="NCBIfam" id="TIGR04211">
    <property type="entry name" value="SH3_and_anchor"/>
    <property type="match status" value="1"/>
</dbReference>
<dbReference type="GO" id="GO:0016020">
    <property type="term" value="C:membrane"/>
    <property type="evidence" value="ECO:0007669"/>
    <property type="project" value="UniProtKB-SubCell"/>
</dbReference>
<dbReference type="STRING" id="1445510.YC6258_04436"/>
<dbReference type="OrthoDB" id="9790951at2"/>
<protein>
    <submittedName>
        <fullName evidence="10">SH3 domain protein</fullName>
    </submittedName>
</protein>
<dbReference type="PIRSF" id="PIRSF006158">
    <property type="entry name" value="UCP006158_SH3"/>
    <property type="match status" value="1"/>
</dbReference>
<proteinExistence type="predicted"/>
<dbReference type="Gene3D" id="1.10.287.2610">
    <property type="match status" value="1"/>
</dbReference>
<keyword evidence="3 8" id="KW-0732">Signal</keyword>
<evidence type="ECO:0000259" key="9">
    <source>
        <dbReference type="PROSITE" id="PS51781"/>
    </source>
</evidence>
<dbReference type="Pfam" id="PF08239">
    <property type="entry name" value="SH3_3"/>
    <property type="match status" value="1"/>
</dbReference>
<accession>A0A0C5VT02</accession>
<evidence type="ECO:0000256" key="7">
    <source>
        <dbReference type="SAM" id="Phobius"/>
    </source>
</evidence>
<feature type="coiled-coil region" evidence="6">
    <location>
        <begin position="96"/>
        <end position="189"/>
    </location>
</feature>
<dbReference type="SMART" id="SM00287">
    <property type="entry name" value="SH3b"/>
    <property type="match status" value="1"/>
</dbReference>
<dbReference type="InterPro" id="IPR016476">
    <property type="entry name" value="SH3_dom_pro"/>
</dbReference>
<evidence type="ECO:0000256" key="4">
    <source>
        <dbReference type="ARBA" id="ARBA00022989"/>
    </source>
</evidence>
<keyword evidence="4 7" id="KW-1133">Transmembrane helix</keyword>
<dbReference type="InterPro" id="IPR003646">
    <property type="entry name" value="SH3-like_bac-type"/>
</dbReference>
<evidence type="ECO:0000256" key="8">
    <source>
        <dbReference type="SAM" id="SignalP"/>
    </source>
</evidence>
<evidence type="ECO:0000256" key="6">
    <source>
        <dbReference type="SAM" id="Coils"/>
    </source>
</evidence>
<keyword evidence="5 7" id="KW-0472">Membrane</keyword>
<dbReference type="SUPFAM" id="SSF50044">
    <property type="entry name" value="SH3-domain"/>
    <property type="match status" value="1"/>
</dbReference>
<dbReference type="KEGG" id="gsn:YC6258_04436"/>
<organism evidence="10 11">
    <name type="scientific">Gynuella sunshinyii YC6258</name>
    <dbReference type="NCBI Taxonomy" id="1445510"/>
    <lineage>
        <taxon>Bacteria</taxon>
        <taxon>Pseudomonadati</taxon>
        <taxon>Pseudomonadota</taxon>
        <taxon>Gammaproteobacteria</taxon>
        <taxon>Oceanospirillales</taxon>
        <taxon>Saccharospirillaceae</taxon>
        <taxon>Gynuella</taxon>
    </lineage>
</organism>
<evidence type="ECO:0000256" key="2">
    <source>
        <dbReference type="ARBA" id="ARBA00022692"/>
    </source>
</evidence>
<dbReference type="EMBL" id="CP007142">
    <property type="protein sequence ID" value="AJQ96468.1"/>
    <property type="molecule type" value="Genomic_DNA"/>
</dbReference>
<evidence type="ECO:0000256" key="5">
    <source>
        <dbReference type="ARBA" id="ARBA00023136"/>
    </source>
</evidence>
<evidence type="ECO:0000256" key="3">
    <source>
        <dbReference type="ARBA" id="ARBA00022729"/>
    </source>
</evidence>
<feature type="transmembrane region" description="Helical" evidence="7">
    <location>
        <begin position="195"/>
        <end position="212"/>
    </location>
</feature>
<dbReference type="Gene3D" id="2.30.30.40">
    <property type="entry name" value="SH3 Domains"/>
    <property type="match status" value="1"/>
</dbReference>
<feature type="signal peptide" evidence="8">
    <location>
        <begin position="1"/>
        <end position="23"/>
    </location>
</feature>
<dbReference type="RefSeq" id="WP_044618468.1">
    <property type="nucleotide sequence ID" value="NZ_CP007142.1"/>
</dbReference>
<dbReference type="InterPro" id="IPR036028">
    <property type="entry name" value="SH3-like_dom_sf"/>
</dbReference>
<name>A0A0C5VT02_9GAMM</name>
<evidence type="ECO:0000256" key="1">
    <source>
        <dbReference type="ARBA" id="ARBA00004167"/>
    </source>
</evidence>
<sequence>MTRLLALTGLLLALAMIPMPSYAEDKYVTDVLWVPLRSGAGSQYRIINKGLKSGTKLEVLNYNDDEEWAFVRTSGGVEGWVPDRYLRSTPIAEVQLAIVEKELAALKEKLAKTSNSLENIQTNSEETESQLSKLAKEKEELQSELEHIKNTAANAINLEKRNGELLVENERLKNEVEGAQLQVQSLTSSRESRNWIIGGTIMLVGVVLGLILPRLNSSGRKDGWA</sequence>
<dbReference type="PROSITE" id="PS51781">
    <property type="entry name" value="SH3B"/>
    <property type="match status" value="1"/>
</dbReference>
<comment type="subcellular location">
    <subcellularLocation>
        <location evidence="1">Membrane</location>
        <topology evidence="1">Single-pass membrane protein</topology>
    </subcellularLocation>
</comment>
<dbReference type="AlphaFoldDB" id="A0A0C5VT02"/>
<dbReference type="HOGENOM" id="CLU_094106_1_0_6"/>